<feature type="DNA-binding region" description="H-T-H motif" evidence="4">
    <location>
        <begin position="47"/>
        <end position="66"/>
    </location>
</feature>
<dbReference type="Pfam" id="PF13305">
    <property type="entry name" value="TetR_C_33"/>
    <property type="match status" value="1"/>
</dbReference>
<protein>
    <submittedName>
        <fullName evidence="7">TetR family transcriptional regulator</fullName>
    </submittedName>
</protein>
<gene>
    <name evidence="7" type="ORF">AMOR_52720</name>
</gene>
<feature type="region of interest" description="Disordered" evidence="5">
    <location>
        <begin position="1"/>
        <end position="22"/>
    </location>
</feature>
<evidence type="ECO:0000313" key="8">
    <source>
        <dbReference type="Proteomes" id="UP001162891"/>
    </source>
</evidence>
<dbReference type="InterPro" id="IPR050109">
    <property type="entry name" value="HTH-type_TetR-like_transc_reg"/>
</dbReference>
<proteinExistence type="predicted"/>
<dbReference type="Proteomes" id="UP001162891">
    <property type="component" value="Chromosome"/>
</dbReference>
<name>A0ABM7X3D9_9BACT</name>
<evidence type="ECO:0000259" key="6">
    <source>
        <dbReference type="PROSITE" id="PS50977"/>
    </source>
</evidence>
<dbReference type="InterPro" id="IPR036271">
    <property type="entry name" value="Tet_transcr_reg_TetR-rel_C_sf"/>
</dbReference>
<reference evidence="8" key="1">
    <citation type="journal article" date="2022" name="Int. J. Syst. Evol. Microbiol.">
        <title>Anaeromyxobacter oryzae sp. nov., Anaeromyxobacter diazotrophicus sp. nov. and Anaeromyxobacter paludicola sp. nov., isolated from paddy soils.</title>
        <authorList>
            <person name="Itoh H."/>
            <person name="Xu Z."/>
            <person name="Mise K."/>
            <person name="Masuda Y."/>
            <person name="Ushijima N."/>
            <person name="Hayakawa C."/>
            <person name="Shiratori Y."/>
            <person name="Senoo K."/>
        </authorList>
    </citation>
    <scope>NUCLEOTIDE SEQUENCE [LARGE SCALE GENOMIC DNA]</scope>
    <source>
        <strain evidence="8">Red232</strain>
    </source>
</reference>
<dbReference type="SUPFAM" id="SSF48498">
    <property type="entry name" value="Tetracyclin repressor-like, C-terminal domain"/>
    <property type="match status" value="1"/>
</dbReference>
<keyword evidence="8" id="KW-1185">Reference proteome</keyword>
<sequence>MLPLARSSGMLRPMPTHPRPYHHGNLRDALLDAAERLLERKGAGALALRAIARAAHVTHTAAYHHFDDREALLRALAARGFDRFAAALASAGQRAPPERGFLEVGVAYVRFAAEHPALFRLMFGAEVARGRRADDALGAASDRALGVLLDGVRASAPGLDEAAVRRRAAAAWAIVHGLSGLLLDGQLAALGLGSEDPERVAREILSGEPT</sequence>
<evidence type="ECO:0000256" key="5">
    <source>
        <dbReference type="SAM" id="MobiDB-lite"/>
    </source>
</evidence>
<evidence type="ECO:0000256" key="2">
    <source>
        <dbReference type="ARBA" id="ARBA00023125"/>
    </source>
</evidence>
<dbReference type="PANTHER" id="PTHR30055:SF220">
    <property type="entry name" value="TETR-FAMILY REGULATORY PROTEIN"/>
    <property type="match status" value="1"/>
</dbReference>
<dbReference type="InterPro" id="IPR001647">
    <property type="entry name" value="HTH_TetR"/>
</dbReference>
<dbReference type="PRINTS" id="PR00455">
    <property type="entry name" value="HTHTETR"/>
</dbReference>
<keyword evidence="2 4" id="KW-0238">DNA-binding</keyword>
<dbReference type="SUPFAM" id="SSF46689">
    <property type="entry name" value="Homeodomain-like"/>
    <property type="match status" value="1"/>
</dbReference>
<evidence type="ECO:0000256" key="4">
    <source>
        <dbReference type="PROSITE-ProRule" id="PRU00335"/>
    </source>
</evidence>
<dbReference type="PROSITE" id="PS50977">
    <property type="entry name" value="HTH_TETR_2"/>
    <property type="match status" value="1"/>
</dbReference>
<keyword evidence="3" id="KW-0804">Transcription</keyword>
<keyword evidence="1" id="KW-0805">Transcription regulation</keyword>
<evidence type="ECO:0000313" key="7">
    <source>
        <dbReference type="EMBL" id="BDG06276.1"/>
    </source>
</evidence>
<dbReference type="InterPro" id="IPR009057">
    <property type="entry name" value="Homeodomain-like_sf"/>
</dbReference>
<dbReference type="EMBL" id="AP025591">
    <property type="protein sequence ID" value="BDG06276.1"/>
    <property type="molecule type" value="Genomic_DNA"/>
</dbReference>
<dbReference type="InterPro" id="IPR025996">
    <property type="entry name" value="MT1864/Rv1816-like_C"/>
</dbReference>
<evidence type="ECO:0000256" key="1">
    <source>
        <dbReference type="ARBA" id="ARBA00023015"/>
    </source>
</evidence>
<dbReference type="PANTHER" id="PTHR30055">
    <property type="entry name" value="HTH-TYPE TRANSCRIPTIONAL REGULATOR RUTR"/>
    <property type="match status" value="1"/>
</dbReference>
<evidence type="ECO:0000256" key="3">
    <source>
        <dbReference type="ARBA" id="ARBA00023163"/>
    </source>
</evidence>
<dbReference type="Pfam" id="PF00440">
    <property type="entry name" value="TetR_N"/>
    <property type="match status" value="1"/>
</dbReference>
<dbReference type="Gene3D" id="1.10.357.10">
    <property type="entry name" value="Tetracycline Repressor, domain 2"/>
    <property type="match status" value="1"/>
</dbReference>
<feature type="domain" description="HTH tetR-type" evidence="6">
    <location>
        <begin position="24"/>
        <end position="84"/>
    </location>
</feature>
<accession>A0ABM7X3D9</accession>
<organism evidence="7 8">
    <name type="scientific">Anaeromyxobacter oryzae</name>
    <dbReference type="NCBI Taxonomy" id="2918170"/>
    <lineage>
        <taxon>Bacteria</taxon>
        <taxon>Pseudomonadati</taxon>
        <taxon>Myxococcota</taxon>
        <taxon>Myxococcia</taxon>
        <taxon>Myxococcales</taxon>
        <taxon>Cystobacterineae</taxon>
        <taxon>Anaeromyxobacteraceae</taxon>
        <taxon>Anaeromyxobacter</taxon>
    </lineage>
</organism>